<gene>
    <name evidence="8" type="ORF">SAMN05660859_1876</name>
</gene>
<dbReference type="Gene3D" id="1.10.3720.10">
    <property type="entry name" value="MetI-like"/>
    <property type="match status" value="1"/>
</dbReference>
<evidence type="ECO:0000256" key="4">
    <source>
        <dbReference type="ARBA" id="ARBA00022989"/>
    </source>
</evidence>
<reference evidence="9" key="1">
    <citation type="submission" date="2016-10" db="EMBL/GenBank/DDBJ databases">
        <authorList>
            <person name="Varghese N."/>
            <person name="Submissions S."/>
        </authorList>
    </citation>
    <scope>NUCLEOTIDE SEQUENCE [LARGE SCALE GENOMIC DNA]</scope>
    <source>
        <strain evidence="9">CGMCC 1.1761</strain>
    </source>
</reference>
<dbReference type="EMBL" id="FMTP01000002">
    <property type="protein sequence ID" value="SCW59485.1"/>
    <property type="molecule type" value="Genomic_DNA"/>
</dbReference>
<evidence type="ECO:0000313" key="8">
    <source>
        <dbReference type="EMBL" id="SCW59485.1"/>
    </source>
</evidence>
<keyword evidence="9" id="KW-1185">Reference proteome</keyword>
<feature type="transmembrane region" description="Helical" evidence="6">
    <location>
        <begin position="335"/>
        <end position="358"/>
    </location>
</feature>
<evidence type="ECO:0000256" key="3">
    <source>
        <dbReference type="ARBA" id="ARBA00022692"/>
    </source>
</evidence>
<dbReference type="PANTHER" id="PTHR30177:SF30">
    <property type="entry name" value="GLYCINE BETAINE UPTAKE SYSTEM PERMEASE PROTEIN YEHY"/>
    <property type="match status" value="1"/>
</dbReference>
<dbReference type="PANTHER" id="PTHR30177">
    <property type="entry name" value="GLYCINE BETAINE/L-PROLINE TRANSPORT SYSTEM PERMEASE PROTEIN PROW"/>
    <property type="match status" value="1"/>
</dbReference>
<evidence type="ECO:0000256" key="2">
    <source>
        <dbReference type="ARBA" id="ARBA00022448"/>
    </source>
</evidence>
<comment type="similarity">
    <text evidence="6">Belongs to the binding-protein-dependent transport system permease family.</text>
</comment>
<evidence type="ECO:0000313" key="9">
    <source>
        <dbReference type="Proteomes" id="UP000198889"/>
    </source>
</evidence>
<sequence length="400" mass="40811">MRLPAGREPAPTLRTGAGLDILPLLISAFALAALLLGGFVVVAPNRLLSGTPLSLWHAAGPGGAATMLAILGAIALLAVCPAFRFQRVLIGLAAGALMVLALALAGMAASEQAAAAGRLTRVSLGAGFWTLFLAGLLLLADCAEREPRRAGKALPLLATLIGLAALLTSGRLAQLSLAREYAVRQQAYWDELVRHLELTGAGLALALVAGGAIGLMAYRRPRRAGPVFAVLNIVQTIPSLALFALLIGPITLLTGLLPGLRQLGISGIGPTPAILALGLYGLLPVARGVHAGLSAVPNTVVEAALGMGMTRRQIVHNTLIPLALPTLLQTLRLTLVQLIGLAVLAALIGAGGLGAFIFQGLGQTAADLVLLGALSAIALALLADTALRGLTLFLVRRPAQ</sequence>
<dbReference type="RefSeq" id="WP_091438277.1">
    <property type="nucleotide sequence ID" value="NZ_FMTP01000002.1"/>
</dbReference>
<feature type="transmembrane region" description="Helical" evidence="6">
    <location>
        <begin position="154"/>
        <end position="178"/>
    </location>
</feature>
<dbReference type="SUPFAM" id="SSF161098">
    <property type="entry name" value="MetI-like"/>
    <property type="match status" value="1"/>
</dbReference>
<feature type="transmembrane region" description="Helical" evidence="6">
    <location>
        <begin position="21"/>
        <end position="43"/>
    </location>
</feature>
<dbReference type="GO" id="GO:0031460">
    <property type="term" value="P:glycine betaine transport"/>
    <property type="evidence" value="ECO:0007669"/>
    <property type="project" value="TreeGrafter"/>
</dbReference>
<keyword evidence="3 6" id="KW-0812">Transmembrane</keyword>
<dbReference type="GO" id="GO:0005886">
    <property type="term" value="C:plasma membrane"/>
    <property type="evidence" value="ECO:0007669"/>
    <property type="project" value="UniProtKB-SubCell"/>
</dbReference>
<keyword evidence="2 6" id="KW-0813">Transport</keyword>
<dbReference type="GO" id="GO:0055085">
    <property type="term" value="P:transmembrane transport"/>
    <property type="evidence" value="ECO:0007669"/>
    <property type="project" value="InterPro"/>
</dbReference>
<feature type="transmembrane region" description="Helical" evidence="6">
    <location>
        <begin position="230"/>
        <end position="257"/>
    </location>
</feature>
<feature type="domain" description="ABC transmembrane type-1" evidence="7">
    <location>
        <begin position="192"/>
        <end position="392"/>
    </location>
</feature>
<dbReference type="CDD" id="cd06261">
    <property type="entry name" value="TM_PBP2"/>
    <property type="match status" value="1"/>
</dbReference>
<feature type="transmembrane region" description="Helical" evidence="6">
    <location>
        <begin position="370"/>
        <end position="395"/>
    </location>
</feature>
<organism evidence="8 9">
    <name type="scientific">Ancylobacter rudongensis</name>
    <dbReference type="NCBI Taxonomy" id="177413"/>
    <lineage>
        <taxon>Bacteria</taxon>
        <taxon>Pseudomonadati</taxon>
        <taxon>Pseudomonadota</taxon>
        <taxon>Alphaproteobacteria</taxon>
        <taxon>Hyphomicrobiales</taxon>
        <taxon>Xanthobacteraceae</taxon>
        <taxon>Ancylobacter</taxon>
    </lineage>
</organism>
<dbReference type="PROSITE" id="PS50928">
    <property type="entry name" value="ABC_TM1"/>
    <property type="match status" value="1"/>
</dbReference>
<evidence type="ECO:0000259" key="7">
    <source>
        <dbReference type="PROSITE" id="PS50928"/>
    </source>
</evidence>
<dbReference type="Proteomes" id="UP000198889">
    <property type="component" value="Unassembled WGS sequence"/>
</dbReference>
<keyword evidence="4 6" id="KW-1133">Transmembrane helix</keyword>
<feature type="transmembrane region" description="Helical" evidence="6">
    <location>
        <begin position="198"/>
        <end position="218"/>
    </location>
</feature>
<evidence type="ECO:0000256" key="1">
    <source>
        <dbReference type="ARBA" id="ARBA00004651"/>
    </source>
</evidence>
<evidence type="ECO:0000256" key="5">
    <source>
        <dbReference type="ARBA" id="ARBA00023136"/>
    </source>
</evidence>
<comment type="subcellular location">
    <subcellularLocation>
        <location evidence="1 6">Cell membrane</location>
        <topology evidence="1 6">Multi-pass membrane protein</topology>
    </subcellularLocation>
</comment>
<evidence type="ECO:0000256" key="6">
    <source>
        <dbReference type="RuleBase" id="RU363032"/>
    </source>
</evidence>
<protein>
    <submittedName>
        <fullName evidence="8">Osmoprotectant transport system permease protein</fullName>
    </submittedName>
</protein>
<dbReference type="InterPro" id="IPR051204">
    <property type="entry name" value="ABC_transp_perm/SBD"/>
</dbReference>
<feature type="transmembrane region" description="Helical" evidence="6">
    <location>
        <begin position="122"/>
        <end position="142"/>
    </location>
</feature>
<dbReference type="InterPro" id="IPR000515">
    <property type="entry name" value="MetI-like"/>
</dbReference>
<feature type="transmembrane region" description="Helical" evidence="6">
    <location>
        <begin position="263"/>
        <end position="283"/>
    </location>
</feature>
<dbReference type="STRING" id="177413.SAMN05660859_1876"/>
<proteinExistence type="inferred from homology"/>
<dbReference type="AlphaFoldDB" id="A0A1G4RSQ1"/>
<accession>A0A1G4RSQ1</accession>
<feature type="transmembrane region" description="Helical" evidence="6">
    <location>
        <begin position="90"/>
        <end position="110"/>
    </location>
</feature>
<dbReference type="InterPro" id="IPR035906">
    <property type="entry name" value="MetI-like_sf"/>
</dbReference>
<name>A0A1G4RSQ1_9HYPH</name>
<dbReference type="Pfam" id="PF00528">
    <property type="entry name" value="BPD_transp_1"/>
    <property type="match status" value="1"/>
</dbReference>
<keyword evidence="5 6" id="KW-0472">Membrane</keyword>
<feature type="transmembrane region" description="Helical" evidence="6">
    <location>
        <begin position="63"/>
        <end position="83"/>
    </location>
</feature>